<feature type="domain" description="F-box" evidence="1">
    <location>
        <begin position="5"/>
        <end position="45"/>
    </location>
</feature>
<gene>
    <name evidence="2" type="ORF">CTEN0397_LOCUS12078</name>
</gene>
<dbReference type="SUPFAM" id="SSF140860">
    <property type="entry name" value="Pseudo ankyrin repeat-like"/>
    <property type="match status" value="1"/>
</dbReference>
<organism evidence="2">
    <name type="scientific">Cyclophora tenuis</name>
    <name type="common">Marine diatom</name>
    <dbReference type="NCBI Taxonomy" id="216820"/>
    <lineage>
        <taxon>Eukaryota</taxon>
        <taxon>Sar</taxon>
        <taxon>Stramenopiles</taxon>
        <taxon>Ochrophyta</taxon>
        <taxon>Bacillariophyta</taxon>
        <taxon>Fragilariophyceae</taxon>
        <taxon>Fragilariophycidae</taxon>
        <taxon>Cyclophorales</taxon>
        <taxon>Cyclophoraceae</taxon>
        <taxon>Cyclophora</taxon>
    </lineage>
</organism>
<evidence type="ECO:0000313" key="2">
    <source>
        <dbReference type="EMBL" id="CAD8941012.1"/>
    </source>
</evidence>
<dbReference type="EMBL" id="HBFW01018842">
    <property type="protein sequence ID" value="CAD8941012.1"/>
    <property type="molecule type" value="Transcribed_RNA"/>
</dbReference>
<sequence>MMEDLPEDVVTEILVFLPRKSFLPVANVSKCFYRAWKTLKNKKNKGGFERDGEEKTKMPAALQSSSTKDEQHCCWTDPFELGNLFQTPWYDDTIANRSISTSMLSYYIVECGWWKEEHEPTNQKNKLSLSLLLIREVISRGDIHAMEYIRERGWYDFQDKDCCEIAAAAGRLTALQWLHETIHCPWDINTVHREAMDSCDIPTILYLTRQITILHNKNRRTITEKNGNNTKDEEEEEEE</sequence>
<reference evidence="2" key="1">
    <citation type="submission" date="2021-01" db="EMBL/GenBank/DDBJ databases">
        <authorList>
            <person name="Corre E."/>
            <person name="Pelletier E."/>
            <person name="Niang G."/>
            <person name="Scheremetjew M."/>
            <person name="Finn R."/>
            <person name="Kale V."/>
            <person name="Holt S."/>
            <person name="Cochrane G."/>
            <person name="Meng A."/>
            <person name="Brown T."/>
            <person name="Cohen L."/>
        </authorList>
    </citation>
    <scope>NUCLEOTIDE SEQUENCE</scope>
    <source>
        <strain evidence="2">ECT3854</strain>
    </source>
</reference>
<name>A0A7S1GQ01_CYCTE</name>
<dbReference type="AlphaFoldDB" id="A0A7S1GQ01"/>
<dbReference type="InterPro" id="IPR001810">
    <property type="entry name" value="F-box_dom"/>
</dbReference>
<accession>A0A7S1GQ01</accession>
<dbReference type="InterPro" id="IPR036047">
    <property type="entry name" value="F-box-like_dom_sf"/>
</dbReference>
<dbReference type="SUPFAM" id="SSF81383">
    <property type="entry name" value="F-box domain"/>
    <property type="match status" value="1"/>
</dbReference>
<evidence type="ECO:0000259" key="1">
    <source>
        <dbReference type="SMART" id="SM00256"/>
    </source>
</evidence>
<proteinExistence type="predicted"/>
<dbReference type="Pfam" id="PF00646">
    <property type="entry name" value="F-box"/>
    <property type="match status" value="1"/>
</dbReference>
<protein>
    <recommendedName>
        <fullName evidence="1">F-box domain-containing protein</fullName>
    </recommendedName>
</protein>
<dbReference type="SMART" id="SM00256">
    <property type="entry name" value="FBOX"/>
    <property type="match status" value="1"/>
</dbReference>